<keyword evidence="5 6" id="KW-0472">Membrane</keyword>
<evidence type="ECO:0000259" key="8">
    <source>
        <dbReference type="Pfam" id="PF02683"/>
    </source>
</evidence>
<dbReference type="Gene3D" id="3.40.30.10">
    <property type="entry name" value="Glutaredoxin"/>
    <property type="match status" value="1"/>
</dbReference>
<dbReference type="Proteomes" id="UP001595799">
    <property type="component" value="Unassembled WGS sequence"/>
</dbReference>
<name>A0ABV8UHS8_9PROT</name>
<organism evidence="10 11">
    <name type="scientific">Fodinicurvata halophila</name>
    <dbReference type="NCBI Taxonomy" id="1419723"/>
    <lineage>
        <taxon>Bacteria</taxon>
        <taxon>Pseudomonadati</taxon>
        <taxon>Pseudomonadota</taxon>
        <taxon>Alphaproteobacteria</taxon>
        <taxon>Rhodospirillales</taxon>
        <taxon>Rhodovibrionaceae</taxon>
        <taxon>Fodinicurvata</taxon>
    </lineage>
</organism>
<reference evidence="11" key="1">
    <citation type="journal article" date="2019" name="Int. J. Syst. Evol. Microbiol.">
        <title>The Global Catalogue of Microorganisms (GCM) 10K type strain sequencing project: providing services to taxonomists for standard genome sequencing and annotation.</title>
        <authorList>
            <consortium name="The Broad Institute Genomics Platform"/>
            <consortium name="The Broad Institute Genome Sequencing Center for Infectious Disease"/>
            <person name="Wu L."/>
            <person name="Ma J."/>
        </authorList>
    </citation>
    <scope>NUCLEOTIDE SEQUENCE [LARGE SCALE GENOMIC DNA]</scope>
    <source>
        <strain evidence="11">CECT 8472</strain>
    </source>
</reference>
<feature type="domain" description="Thiol:disulfide interchange protein DsbD N-terminal" evidence="9">
    <location>
        <begin position="49"/>
        <end position="157"/>
    </location>
</feature>
<comment type="caution">
    <text evidence="10">The sequence shown here is derived from an EMBL/GenBank/DDBJ whole genome shotgun (WGS) entry which is preliminary data.</text>
</comment>
<comment type="subcellular location">
    <subcellularLocation>
        <location evidence="1">Membrane</location>
        <topology evidence="1">Multi-pass membrane protein</topology>
    </subcellularLocation>
</comment>
<dbReference type="RefSeq" id="WP_382420811.1">
    <property type="nucleotide sequence ID" value="NZ_JBHSCW010000001.1"/>
</dbReference>
<dbReference type="SUPFAM" id="SSF52833">
    <property type="entry name" value="Thioredoxin-like"/>
    <property type="match status" value="1"/>
</dbReference>
<evidence type="ECO:0000259" key="9">
    <source>
        <dbReference type="Pfam" id="PF11412"/>
    </source>
</evidence>
<dbReference type="Pfam" id="PF11412">
    <property type="entry name" value="DsbD_N"/>
    <property type="match status" value="1"/>
</dbReference>
<gene>
    <name evidence="10" type="ORF">ACFOW6_02835</name>
</gene>
<keyword evidence="3" id="KW-0201">Cytochrome c-type biogenesis</keyword>
<keyword evidence="7" id="KW-0732">Signal</keyword>
<dbReference type="Pfam" id="PF13899">
    <property type="entry name" value="Thioredoxin_7"/>
    <property type="match status" value="1"/>
</dbReference>
<dbReference type="Pfam" id="PF02683">
    <property type="entry name" value="DsbD_TM"/>
    <property type="match status" value="1"/>
</dbReference>
<evidence type="ECO:0000256" key="6">
    <source>
        <dbReference type="SAM" id="Phobius"/>
    </source>
</evidence>
<feature type="transmembrane region" description="Helical" evidence="6">
    <location>
        <begin position="462"/>
        <end position="487"/>
    </location>
</feature>
<evidence type="ECO:0000313" key="10">
    <source>
        <dbReference type="EMBL" id="MFC4350475.1"/>
    </source>
</evidence>
<dbReference type="PANTHER" id="PTHR32234">
    <property type="entry name" value="THIOL:DISULFIDE INTERCHANGE PROTEIN DSBD"/>
    <property type="match status" value="1"/>
</dbReference>
<dbReference type="InterPro" id="IPR003834">
    <property type="entry name" value="Cyt_c_assmbl_TM_dom"/>
</dbReference>
<feature type="chain" id="PRO_5046949646" evidence="7">
    <location>
        <begin position="28"/>
        <end position="716"/>
    </location>
</feature>
<evidence type="ECO:0000313" key="11">
    <source>
        <dbReference type="Proteomes" id="UP001595799"/>
    </source>
</evidence>
<feature type="transmembrane region" description="Helical" evidence="6">
    <location>
        <begin position="526"/>
        <end position="544"/>
    </location>
</feature>
<feature type="transmembrane region" description="Helical" evidence="6">
    <location>
        <begin position="424"/>
        <end position="456"/>
    </location>
</feature>
<keyword evidence="4 6" id="KW-1133">Transmembrane helix</keyword>
<dbReference type="EMBL" id="JBHSCW010000001">
    <property type="protein sequence ID" value="MFC4350475.1"/>
    <property type="molecule type" value="Genomic_DNA"/>
</dbReference>
<keyword evidence="2 6" id="KW-0812">Transmembrane</keyword>
<feature type="transmembrane region" description="Helical" evidence="6">
    <location>
        <begin position="299"/>
        <end position="323"/>
    </location>
</feature>
<feature type="transmembrane region" description="Helical" evidence="6">
    <location>
        <begin position="499"/>
        <end position="520"/>
    </location>
</feature>
<evidence type="ECO:0000256" key="3">
    <source>
        <dbReference type="ARBA" id="ARBA00022748"/>
    </source>
</evidence>
<evidence type="ECO:0000256" key="7">
    <source>
        <dbReference type="SAM" id="SignalP"/>
    </source>
</evidence>
<feature type="domain" description="Cytochrome C biogenesis protein transmembrane" evidence="8">
    <location>
        <begin position="302"/>
        <end position="517"/>
    </location>
</feature>
<evidence type="ECO:0000256" key="1">
    <source>
        <dbReference type="ARBA" id="ARBA00004141"/>
    </source>
</evidence>
<dbReference type="InterPro" id="IPR036249">
    <property type="entry name" value="Thioredoxin-like_sf"/>
</dbReference>
<evidence type="ECO:0000256" key="4">
    <source>
        <dbReference type="ARBA" id="ARBA00022989"/>
    </source>
</evidence>
<sequence length="716" mass="76110">MQASCKPWTLLAWLLCALLLPLSGALAAAGDWVENEHSRIRLISAQNAVGDSETLSLGVQIELDPGWKTYWRSPGDAGYPLSLDWGGSENLKEARLDWPVPHRFELFDLQTFGYEDEVVFPLSVVPEDLGEPVRLNATADYLVCEEVCVPFAEELELSLPGGEAGPAREAFLIELFRSRVPKGPDESPLHIEQATFAAQEGGGRLVVEAAAERAMTAPDLLVEGAEGYRFGKPEVTLENEGRAARLILPVTASPSSEQEELSGRELTLTLTDQDHGLEQRVALSAATDPMAAAATADTLLLYAGIALLGGLILNVMPCVLPVLSIKLLSLVRHGGGERRRIRLSFLASTAGILSFFLLLALGAIALKAAGASVGWGIQFQQPLFLAAIALVLVLFAANLFDLFEIRLPGRLTSVAAGAGQGREGFLGAYLTGAFAAILATPCSAPFVGTAVGFALTRGPLEILAIFLALGVGLALPYLLVAAWPALAAALPKPGRWMIVLRRILALALLASALWVLSVLAVQLSSLAAWLVGIQFGLLLLVLWLRHRSRLPYAPAVGMASIIALGALGIALPGMPFGQGSGAPAAESQDTAAGEIAWRELVPEEIAGQVDAGHVVFVDVTAEWCITCQVNKSLVLDRERVVDLLGQDQVVAMRGDWTKPDDEISDYLARHGRYGIPFNIVYGPAAPEGIVLPEVLSETAVLEALRKAGGDTLAELQ</sequence>
<dbReference type="CDD" id="cd02953">
    <property type="entry name" value="DsbDgamma"/>
    <property type="match status" value="1"/>
</dbReference>
<proteinExistence type="predicted"/>
<evidence type="ECO:0000256" key="2">
    <source>
        <dbReference type="ARBA" id="ARBA00022692"/>
    </source>
</evidence>
<dbReference type="PANTHER" id="PTHR32234:SF3">
    <property type="entry name" value="SUPPRESSION OF COPPER SENSITIVITY PROTEIN"/>
    <property type="match status" value="1"/>
</dbReference>
<accession>A0ABV8UHS8</accession>
<evidence type="ECO:0000256" key="5">
    <source>
        <dbReference type="ARBA" id="ARBA00023136"/>
    </source>
</evidence>
<feature type="signal peptide" evidence="7">
    <location>
        <begin position="1"/>
        <end position="27"/>
    </location>
</feature>
<feature type="transmembrane region" description="Helical" evidence="6">
    <location>
        <begin position="343"/>
        <end position="364"/>
    </location>
</feature>
<feature type="transmembrane region" description="Helical" evidence="6">
    <location>
        <begin position="551"/>
        <end position="571"/>
    </location>
</feature>
<protein>
    <submittedName>
        <fullName evidence="10">Protein-disulfide reductase DsbD family protein</fullName>
    </submittedName>
</protein>
<dbReference type="InterPro" id="IPR035671">
    <property type="entry name" value="DsbD_gamma"/>
</dbReference>
<keyword evidence="11" id="KW-1185">Reference proteome</keyword>
<feature type="transmembrane region" description="Helical" evidence="6">
    <location>
        <begin position="384"/>
        <end position="403"/>
    </location>
</feature>
<dbReference type="InterPro" id="IPR028250">
    <property type="entry name" value="DsbDN"/>
</dbReference>